<dbReference type="STRING" id="183478.A0A364N4A5"/>
<feature type="signal peptide" evidence="1">
    <location>
        <begin position="1"/>
        <end position="18"/>
    </location>
</feature>
<sequence>MKAFAFLLPLMTCGVIHAQSQHAMSYEPALLCPQGYNPASVCADSKPSKDQCTCTCGDGLVYHEPHPGNGHGHYGPHPIDDDPCTAGDLKPWTYLTFYRKANTHENSKIAWGNVDIDEDGILVVSDHSNRCEHMEIFVNGTNIGDTHGSGKLDNGACGGVEDCLRKNGGQHGYYTLPKEMAPNVEEAVTPQIPDYQQSI</sequence>
<reference evidence="3" key="1">
    <citation type="submission" date="2018-05" db="EMBL/GenBank/DDBJ databases">
        <title>Draft genome sequence of Stemphylium lycopersici strain CIDEFI 213.</title>
        <authorList>
            <person name="Medina R."/>
            <person name="Franco M.E.E."/>
            <person name="Lucentini C.G."/>
            <person name="Saparrat M.C.N."/>
            <person name="Balatti P.A."/>
        </authorList>
    </citation>
    <scope>NUCLEOTIDE SEQUENCE [LARGE SCALE GENOMIC DNA]</scope>
    <source>
        <strain evidence="3">CIDEFI 213</strain>
    </source>
</reference>
<dbReference type="OrthoDB" id="3693951at2759"/>
<gene>
    <name evidence="2" type="ORF">DDE83_004568</name>
</gene>
<evidence type="ECO:0000313" key="2">
    <source>
        <dbReference type="EMBL" id="RAR11422.1"/>
    </source>
</evidence>
<evidence type="ECO:0000313" key="3">
    <source>
        <dbReference type="Proteomes" id="UP000249619"/>
    </source>
</evidence>
<evidence type="ECO:0000256" key="1">
    <source>
        <dbReference type="SAM" id="SignalP"/>
    </source>
</evidence>
<accession>A0A364N4A5</accession>
<keyword evidence="1" id="KW-0732">Signal</keyword>
<organism evidence="2 3">
    <name type="scientific">Stemphylium lycopersici</name>
    <name type="common">Tomato gray leaf spot disease fungus</name>
    <name type="synonym">Thyrospora lycopersici</name>
    <dbReference type="NCBI Taxonomy" id="183478"/>
    <lineage>
        <taxon>Eukaryota</taxon>
        <taxon>Fungi</taxon>
        <taxon>Dikarya</taxon>
        <taxon>Ascomycota</taxon>
        <taxon>Pezizomycotina</taxon>
        <taxon>Dothideomycetes</taxon>
        <taxon>Pleosporomycetidae</taxon>
        <taxon>Pleosporales</taxon>
        <taxon>Pleosporineae</taxon>
        <taxon>Pleosporaceae</taxon>
        <taxon>Stemphylium</taxon>
    </lineage>
</organism>
<feature type="chain" id="PRO_5016968588" evidence="1">
    <location>
        <begin position="19"/>
        <end position="199"/>
    </location>
</feature>
<dbReference type="Proteomes" id="UP000249619">
    <property type="component" value="Unassembled WGS sequence"/>
</dbReference>
<dbReference type="AlphaFoldDB" id="A0A364N4A5"/>
<keyword evidence="3" id="KW-1185">Reference proteome</keyword>
<comment type="caution">
    <text evidence="2">The sequence shown here is derived from an EMBL/GenBank/DDBJ whole genome shotgun (WGS) entry which is preliminary data.</text>
</comment>
<name>A0A364N4A5_STELY</name>
<proteinExistence type="predicted"/>
<dbReference type="EMBL" id="QGDH01000057">
    <property type="protein sequence ID" value="RAR11422.1"/>
    <property type="molecule type" value="Genomic_DNA"/>
</dbReference>
<protein>
    <submittedName>
        <fullName evidence="2">Uncharacterized protein</fullName>
    </submittedName>
</protein>